<keyword evidence="1" id="KW-1133">Transmembrane helix</keyword>
<accession>A0A916U498</accession>
<feature type="transmembrane region" description="Helical" evidence="1">
    <location>
        <begin position="82"/>
        <end position="104"/>
    </location>
</feature>
<dbReference type="EMBL" id="BMJH01000001">
    <property type="protein sequence ID" value="GGC59082.1"/>
    <property type="molecule type" value="Genomic_DNA"/>
</dbReference>
<gene>
    <name evidence="2" type="ORF">GCM10011410_09390</name>
</gene>
<reference evidence="2" key="2">
    <citation type="submission" date="2020-09" db="EMBL/GenBank/DDBJ databases">
        <authorList>
            <person name="Sun Q."/>
            <person name="Zhou Y."/>
        </authorList>
    </citation>
    <scope>NUCLEOTIDE SEQUENCE</scope>
    <source>
        <strain evidence="2">CGMCC 1.15478</strain>
    </source>
</reference>
<proteinExistence type="predicted"/>
<keyword evidence="1" id="KW-0472">Membrane</keyword>
<name>A0A916U498_9ACTN</name>
<dbReference type="AlphaFoldDB" id="A0A916U498"/>
<sequence length="150" mass="16287">MTNETTTPQLSTLQERTRTGTGRILIAVYAVFSLAAAARSFVQIVDRFEVAPVAFILSAVAAAFYILATFTLARASTVSRKLATWSCIIEFAGVITVGTISVIVPEWFPEATVWSNFGQGYLFIPLVLPIVGLWWLHHTARLDAAAGSSH</sequence>
<feature type="transmembrane region" description="Helical" evidence="1">
    <location>
        <begin position="116"/>
        <end position="136"/>
    </location>
</feature>
<evidence type="ECO:0000256" key="1">
    <source>
        <dbReference type="SAM" id="Phobius"/>
    </source>
</evidence>
<keyword evidence="1" id="KW-0812">Transmembrane</keyword>
<dbReference type="Proteomes" id="UP000641514">
    <property type="component" value="Unassembled WGS sequence"/>
</dbReference>
<dbReference type="RefSeq" id="WP_229675751.1">
    <property type="nucleotide sequence ID" value="NZ_BMJH01000001.1"/>
</dbReference>
<organism evidence="2 3">
    <name type="scientific">Hoyosella rhizosphaerae</name>
    <dbReference type="NCBI Taxonomy" id="1755582"/>
    <lineage>
        <taxon>Bacteria</taxon>
        <taxon>Bacillati</taxon>
        <taxon>Actinomycetota</taxon>
        <taxon>Actinomycetes</taxon>
        <taxon>Mycobacteriales</taxon>
        <taxon>Hoyosellaceae</taxon>
        <taxon>Hoyosella</taxon>
    </lineage>
</organism>
<keyword evidence="3" id="KW-1185">Reference proteome</keyword>
<evidence type="ECO:0000313" key="3">
    <source>
        <dbReference type="Proteomes" id="UP000641514"/>
    </source>
</evidence>
<feature type="transmembrane region" description="Helical" evidence="1">
    <location>
        <begin position="50"/>
        <end position="70"/>
    </location>
</feature>
<comment type="caution">
    <text evidence="2">The sequence shown here is derived from an EMBL/GenBank/DDBJ whole genome shotgun (WGS) entry which is preliminary data.</text>
</comment>
<protein>
    <submittedName>
        <fullName evidence="2">Membrane protein</fullName>
    </submittedName>
</protein>
<evidence type="ECO:0000313" key="2">
    <source>
        <dbReference type="EMBL" id="GGC59082.1"/>
    </source>
</evidence>
<feature type="transmembrane region" description="Helical" evidence="1">
    <location>
        <begin position="24"/>
        <end position="44"/>
    </location>
</feature>
<reference evidence="2" key="1">
    <citation type="journal article" date="2014" name="Int. J. Syst. Evol. Microbiol.">
        <title>Complete genome sequence of Corynebacterium casei LMG S-19264T (=DSM 44701T), isolated from a smear-ripened cheese.</title>
        <authorList>
            <consortium name="US DOE Joint Genome Institute (JGI-PGF)"/>
            <person name="Walter F."/>
            <person name="Albersmeier A."/>
            <person name="Kalinowski J."/>
            <person name="Ruckert C."/>
        </authorList>
    </citation>
    <scope>NUCLEOTIDE SEQUENCE</scope>
    <source>
        <strain evidence="2">CGMCC 1.15478</strain>
    </source>
</reference>